<keyword evidence="4 7" id="KW-1133">Transmembrane helix</keyword>
<dbReference type="AlphaFoldDB" id="A0A5N1IE27"/>
<evidence type="ECO:0000313" key="11">
    <source>
        <dbReference type="Proteomes" id="UP001385848"/>
    </source>
</evidence>
<accession>A0A5N1IE27</accession>
<reference evidence="9 11" key="2">
    <citation type="submission" date="2024-04" db="EMBL/GenBank/DDBJ databases">
        <title>Three lactobacilli isolated from voided urine samples from females with type 2 diabetes.</title>
        <authorList>
            <person name="Kula A."/>
            <person name="Stegman N."/>
            <person name="Putonti C."/>
        </authorList>
    </citation>
    <scope>NUCLEOTIDE SEQUENCE [LARGE SCALE GENOMIC DNA]</scope>
    <source>
        <strain evidence="9 11">1855</strain>
    </source>
</reference>
<keyword evidence="5 7" id="KW-0472">Membrane</keyword>
<dbReference type="PANTHER" id="PTHR20855">
    <property type="entry name" value="ADIPOR/PROGESTIN RECEPTOR-RELATED"/>
    <property type="match status" value="1"/>
</dbReference>
<dbReference type="InterPro" id="IPR004254">
    <property type="entry name" value="AdipoR/HlyIII-related"/>
</dbReference>
<keyword evidence="11" id="KW-1185">Reference proteome</keyword>
<feature type="transmembrane region" description="Helical" evidence="7">
    <location>
        <begin position="144"/>
        <end position="165"/>
    </location>
</feature>
<evidence type="ECO:0000256" key="1">
    <source>
        <dbReference type="ARBA" id="ARBA00004127"/>
    </source>
</evidence>
<protein>
    <submittedName>
        <fullName evidence="8">Hemolysin III family protein</fullName>
    </submittedName>
</protein>
<keyword evidence="6" id="KW-0479">Metal-binding</keyword>
<name>A0A5N1IE27_LACJE</name>
<sequence length="221" mass="25019">MNFKKIWQKPKHQPKVLPLLDNIFSAVTHGIGFGLAVTALVLLIIRAVGTHSPLRVVTFTIYGSSLIFLYLFSTLYHSLIYTRAKRVFQIFDHSSIFLSIAGCYTPYSLIAIGGVKGWIIFSIIWAITIFGILYYILTKKRNSIIEVLMYISMGWLVIFSAPHLYHYLGTTGFWLLVAGGISYTVGTLFYSMIGVPMMHTVWHLFVLAGSILMFFSILLYV</sequence>
<comment type="subcellular location">
    <subcellularLocation>
        <location evidence="1">Endomembrane system</location>
        <topology evidence="1">Multi-pass membrane protein</topology>
    </subcellularLocation>
</comment>
<organism evidence="8 10">
    <name type="scientific">Lactobacillus jensenii</name>
    <dbReference type="NCBI Taxonomy" id="109790"/>
    <lineage>
        <taxon>Bacteria</taxon>
        <taxon>Bacillati</taxon>
        <taxon>Bacillota</taxon>
        <taxon>Bacilli</taxon>
        <taxon>Lactobacillales</taxon>
        <taxon>Lactobacillaceae</taxon>
        <taxon>Lactobacillus</taxon>
    </lineage>
</organism>
<gene>
    <name evidence="9" type="ORF">AAC431_04940</name>
    <name evidence="8" type="ORF">F6H94_05525</name>
</gene>
<evidence type="ECO:0000256" key="6">
    <source>
        <dbReference type="PIRSR" id="PIRSR604254-1"/>
    </source>
</evidence>
<keyword evidence="6" id="KW-0862">Zinc</keyword>
<dbReference type="EMBL" id="VYWW01000021">
    <property type="protein sequence ID" value="KAA9322207.1"/>
    <property type="molecule type" value="Genomic_DNA"/>
</dbReference>
<dbReference type="Pfam" id="PF03006">
    <property type="entry name" value="HlyIII"/>
    <property type="match status" value="1"/>
</dbReference>
<dbReference type="EMBL" id="JBBVUL010000008">
    <property type="protein sequence ID" value="MEL0565268.1"/>
    <property type="molecule type" value="Genomic_DNA"/>
</dbReference>
<dbReference type="GO" id="GO:0016020">
    <property type="term" value="C:membrane"/>
    <property type="evidence" value="ECO:0007669"/>
    <property type="project" value="InterPro"/>
</dbReference>
<feature type="transmembrane region" description="Helical" evidence="7">
    <location>
        <begin position="171"/>
        <end position="193"/>
    </location>
</feature>
<comment type="similarity">
    <text evidence="2">Belongs to the UPF0073 (Hly-III) family.</text>
</comment>
<feature type="binding site" evidence="6">
    <location>
        <position position="199"/>
    </location>
    <ligand>
        <name>Zn(2+)</name>
        <dbReference type="ChEBI" id="CHEBI:29105"/>
    </ligand>
</feature>
<comment type="caution">
    <text evidence="8">The sequence shown here is derived from an EMBL/GenBank/DDBJ whole genome shotgun (WGS) entry which is preliminary data.</text>
</comment>
<evidence type="ECO:0000256" key="4">
    <source>
        <dbReference type="ARBA" id="ARBA00022989"/>
    </source>
</evidence>
<feature type="transmembrane region" description="Helical" evidence="7">
    <location>
        <begin position="118"/>
        <end position="137"/>
    </location>
</feature>
<dbReference type="GO" id="GO:0140911">
    <property type="term" value="F:pore-forming activity"/>
    <property type="evidence" value="ECO:0007669"/>
    <property type="project" value="InterPro"/>
</dbReference>
<evidence type="ECO:0000313" key="9">
    <source>
        <dbReference type="EMBL" id="MEL0565268.1"/>
    </source>
</evidence>
<evidence type="ECO:0000313" key="10">
    <source>
        <dbReference type="Proteomes" id="UP000327236"/>
    </source>
</evidence>
<dbReference type="RefSeq" id="WP_006587784.1">
    <property type="nucleotide sequence ID" value="NZ_CATOUV010000001.1"/>
</dbReference>
<evidence type="ECO:0000256" key="7">
    <source>
        <dbReference type="SAM" id="Phobius"/>
    </source>
</evidence>
<feature type="transmembrane region" description="Helical" evidence="7">
    <location>
        <begin position="200"/>
        <end position="220"/>
    </location>
</feature>
<dbReference type="GO" id="GO:0046872">
    <property type="term" value="F:metal ion binding"/>
    <property type="evidence" value="ECO:0007669"/>
    <property type="project" value="UniProtKB-KW"/>
</dbReference>
<feature type="binding site" evidence="6">
    <location>
        <position position="203"/>
    </location>
    <ligand>
        <name>Zn(2+)</name>
        <dbReference type="ChEBI" id="CHEBI:29105"/>
    </ligand>
</feature>
<dbReference type="GeneID" id="31742981"/>
<feature type="binding site" evidence="6">
    <location>
        <position position="77"/>
    </location>
    <ligand>
        <name>Zn(2+)</name>
        <dbReference type="ChEBI" id="CHEBI:29105"/>
    </ligand>
</feature>
<keyword evidence="3 7" id="KW-0812">Transmembrane</keyword>
<feature type="transmembrane region" description="Helical" evidence="7">
    <location>
        <begin position="59"/>
        <end position="82"/>
    </location>
</feature>
<reference evidence="8 10" key="1">
    <citation type="submission" date="2019-09" db="EMBL/GenBank/DDBJ databases">
        <title>Draft genome sequence assemblies of isolates from the urinary tract.</title>
        <authorList>
            <person name="Mores C.R."/>
            <person name="Putonti C."/>
            <person name="Wolfe A.J."/>
        </authorList>
    </citation>
    <scope>NUCLEOTIDE SEQUENCE [LARGE SCALE GENOMIC DNA]</scope>
    <source>
        <strain evidence="8 10">UMB246</strain>
    </source>
</reference>
<dbReference type="Proteomes" id="UP001385848">
    <property type="component" value="Unassembled WGS sequence"/>
</dbReference>
<dbReference type="PANTHER" id="PTHR20855:SF129">
    <property type="entry name" value="HEMOLYSIN-3 HOMOLOG"/>
    <property type="match status" value="1"/>
</dbReference>
<dbReference type="GO" id="GO:0012505">
    <property type="term" value="C:endomembrane system"/>
    <property type="evidence" value="ECO:0007669"/>
    <property type="project" value="UniProtKB-SubCell"/>
</dbReference>
<dbReference type="InterPro" id="IPR005744">
    <property type="entry name" value="Hy-lIII"/>
</dbReference>
<feature type="transmembrane region" description="Helical" evidence="7">
    <location>
        <begin position="20"/>
        <end position="47"/>
    </location>
</feature>
<dbReference type="NCBIfam" id="TIGR01065">
    <property type="entry name" value="hlyIII"/>
    <property type="match status" value="1"/>
</dbReference>
<dbReference type="OrthoDB" id="9813689at2"/>
<evidence type="ECO:0000256" key="2">
    <source>
        <dbReference type="ARBA" id="ARBA00008488"/>
    </source>
</evidence>
<dbReference type="KEGG" id="lje:BUE77_04565"/>
<proteinExistence type="inferred from homology"/>
<evidence type="ECO:0000313" key="8">
    <source>
        <dbReference type="EMBL" id="KAA9322207.1"/>
    </source>
</evidence>
<dbReference type="Proteomes" id="UP000327236">
    <property type="component" value="Unassembled WGS sequence"/>
</dbReference>
<evidence type="ECO:0000256" key="3">
    <source>
        <dbReference type="ARBA" id="ARBA00022692"/>
    </source>
</evidence>
<evidence type="ECO:0000256" key="5">
    <source>
        <dbReference type="ARBA" id="ARBA00023136"/>
    </source>
</evidence>
<feature type="transmembrane region" description="Helical" evidence="7">
    <location>
        <begin position="94"/>
        <end position="112"/>
    </location>
</feature>